<dbReference type="EMBL" id="CP011390">
    <property type="protein sequence ID" value="ANE49349.1"/>
    <property type="molecule type" value="Genomic_DNA"/>
</dbReference>
<protein>
    <recommendedName>
        <fullName evidence="4">Late embryogenesis abundant protein LEA-2 subgroup domain-containing protein</fullName>
    </recommendedName>
</protein>
<reference evidence="2 3" key="2">
    <citation type="journal article" date="2016" name="Int. J. Syst. Evol. Microbiol.">
        <title>Flavisolibacter tropicus sp. nov., isolated from tropical soil.</title>
        <authorList>
            <person name="Lee J.J."/>
            <person name="Kang M.S."/>
            <person name="Kim G.S."/>
            <person name="Lee C.S."/>
            <person name="Lim S."/>
            <person name="Lee J."/>
            <person name="Roh S.H."/>
            <person name="Kang H."/>
            <person name="Ha J.M."/>
            <person name="Bae S."/>
            <person name="Jung H.Y."/>
            <person name="Kim M.K."/>
        </authorList>
    </citation>
    <scope>NUCLEOTIDE SEQUENCE [LARGE SCALE GENOMIC DNA]</scope>
    <source>
        <strain evidence="2 3">LCS9</strain>
    </source>
</reference>
<sequence>MHDFCNKMFMKIYSLLIALLLAFLSSCTDIKDPQFRRLEDFGIRKINFINADIGFNVVCYNPNSFGLTAKETALDVYVDSIYLGKFIQPQTTEVSKNAEFIIPLEGKIDIASALKLNRKDLLNREILLRANGNIKVGKAGVYITKDINYSGRHRLDSTLLKNPAAAGLGL</sequence>
<keyword evidence="3" id="KW-1185">Reference proteome</keyword>
<reference evidence="3" key="1">
    <citation type="submission" date="2015-01" db="EMBL/GenBank/DDBJ databases">
        <title>Flavisolibacter sp./LCS9/ whole genome sequencing.</title>
        <authorList>
            <person name="Kim M.K."/>
            <person name="Srinivasan S."/>
            <person name="Lee J.-J."/>
        </authorList>
    </citation>
    <scope>NUCLEOTIDE SEQUENCE [LARGE SCALE GENOMIC DNA]</scope>
    <source>
        <strain evidence="3">LCS9</strain>
    </source>
</reference>
<dbReference type="PROSITE" id="PS51257">
    <property type="entry name" value="PROKAR_LIPOPROTEIN"/>
    <property type="match status" value="1"/>
</dbReference>
<evidence type="ECO:0000313" key="2">
    <source>
        <dbReference type="EMBL" id="ANE49349.1"/>
    </source>
</evidence>
<feature type="signal peptide" evidence="1">
    <location>
        <begin position="1"/>
        <end position="30"/>
    </location>
</feature>
<keyword evidence="1" id="KW-0732">Signal</keyword>
<dbReference type="SUPFAM" id="SSF117070">
    <property type="entry name" value="LEA14-like"/>
    <property type="match status" value="1"/>
</dbReference>
<dbReference type="Gene3D" id="2.60.40.1820">
    <property type="match status" value="1"/>
</dbReference>
<accession>A0A172TQJ9</accession>
<evidence type="ECO:0008006" key="4">
    <source>
        <dbReference type="Google" id="ProtNLM"/>
    </source>
</evidence>
<dbReference type="Proteomes" id="UP000077177">
    <property type="component" value="Chromosome"/>
</dbReference>
<feature type="chain" id="PRO_5008000995" description="Late embryogenesis abundant protein LEA-2 subgroup domain-containing protein" evidence="1">
    <location>
        <begin position="31"/>
        <end position="170"/>
    </location>
</feature>
<gene>
    <name evidence="2" type="ORF">SY85_01365</name>
</gene>
<evidence type="ECO:0000256" key="1">
    <source>
        <dbReference type="SAM" id="SignalP"/>
    </source>
</evidence>
<proteinExistence type="predicted"/>
<evidence type="ECO:0000313" key="3">
    <source>
        <dbReference type="Proteomes" id="UP000077177"/>
    </source>
</evidence>
<name>A0A172TQJ9_9BACT</name>
<organism evidence="2 3">
    <name type="scientific">Flavisolibacter tropicus</name>
    <dbReference type="NCBI Taxonomy" id="1492898"/>
    <lineage>
        <taxon>Bacteria</taxon>
        <taxon>Pseudomonadati</taxon>
        <taxon>Bacteroidota</taxon>
        <taxon>Chitinophagia</taxon>
        <taxon>Chitinophagales</taxon>
        <taxon>Chitinophagaceae</taxon>
        <taxon>Flavisolibacter</taxon>
    </lineage>
</organism>
<dbReference type="AlphaFoldDB" id="A0A172TQJ9"/>
<dbReference type="KEGG" id="fla:SY85_01365"/>